<evidence type="ECO:0000313" key="1">
    <source>
        <dbReference type="EMBL" id="CDI80946.1"/>
    </source>
</evidence>
<accession>U6GL44</accession>
<dbReference type="EMBL" id="HG671408">
    <property type="protein sequence ID" value="CDI80946.1"/>
    <property type="molecule type" value="Genomic_DNA"/>
</dbReference>
<dbReference type="Proteomes" id="UP000018050">
    <property type="component" value="Unassembled WGS sequence"/>
</dbReference>
<keyword evidence="2" id="KW-1185">Reference proteome</keyword>
<sequence length="93" mass="10327">MPPLIRVSSVGDYGVNGPDARKIFVAPWWPHDALQAGKVKASRKHCSPVTLKTFCAVTLRWLVVFRGSLQGWSGFAKECCSIREELPRLATVM</sequence>
<evidence type="ECO:0000313" key="2">
    <source>
        <dbReference type="Proteomes" id="UP000018050"/>
    </source>
</evidence>
<dbReference type="RefSeq" id="XP_013249178.1">
    <property type="nucleotide sequence ID" value="XM_013393724.1"/>
</dbReference>
<organism evidence="1 2">
    <name type="scientific">Eimeria acervulina</name>
    <name type="common">Coccidian parasite</name>
    <dbReference type="NCBI Taxonomy" id="5801"/>
    <lineage>
        <taxon>Eukaryota</taxon>
        <taxon>Sar</taxon>
        <taxon>Alveolata</taxon>
        <taxon>Apicomplexa</taxon>
        <taxon>Conoidasida</taxon>
        <taxon>Coccidia</taxon>
        <taxon>Eucoccidiorida</taxon>
        <taxon>Eimeriorina</taxon>
        <taxon>Eimeriidae</taxon>
        <taxon>Eimeria</taxon>
    </lineage>
</organism>
<dbReference type="VEuPathDB" id="ToxoDB:EAH_00057460"/>
<dbReference type="AlphaFoldDB" id="U6GL44"/>
<dbReference type="GeneID" id="25273816"/>
<protein>
    <submittedName>
        <fullName evidence="1">Uncharacterized protein</fullName>
    </submittedName>
</protein>
<reference evidence="1" key="2">
    <citation type="submission" date="2013-10" db="EMBL/GenBank/DDBJ databases">
        <authorList>
            <person name="Aslett M."/>
        </authorList>
    </citation>
    <scope>NUCLEOTIDE SEQUENCE</scope>
    <source>
        <strain evidence="1">Houghton</strain>
    </source>
</reference>
<reference evidence="1" key="1">
    <citation type="submission" date="2013-10" db="EMBL/GenBank/DDBJ databases">
        <title>Genomic analysis of the causative agents of coccidiosis in chickens.</title>
        <authorList>
            <person name="Reid A.J."/>
            <person name="Blake D."/>
            <person name="Billington K."/>
            <person name="Browne H."/>
            <person name="Dunn M."/>
            <person name="Hung S."/>
            <person name="Kawahara F."/>
            <person name="Miranda-Saavedra D."/>
            <person name="Mourier T."/>
            <person name="Nagra H."/>
            <person name="Otto T.D."/>
            <person name="Rawlings N."/>
            <person name="Sanchez A."/>
            <person name="Sanders M."/>
            <person name="Subramaniam C."/>
            <person name="Tay Y."/>
            <person name="Dear P."/>
            <person name="Doerig C."/>
            <person name="Gruber A."/>
            <person name="Parkinson J."/>
            <person name="Shirley M."/>
            <person name="Wan K.L."/>
            <person name="Berriman M."/>
            <person name="Tomley F."/>
            <person name="Pain A."/>
        </authorList>
    </citation>
    <scope>NUCLEOTIDE SEQUENCE</scope>
    <source>
        <strain evidence="1">Houghton</strain>
    </source>
</reference>
<gene>
    <name evidence="1" type="ORF">EAH_00057460</name>
</gene>
<name>U6GL44_EIMAC</name>
<proteinExistence type="predicted"/>